<dbReference type="EC" id="2.1.1.22" evidence="2"/>
<dbReference type="RefSeq" id="XP_008711450.1">
    <property type="nucleotide sequence ID" value="XM_008713228.1"/>
</dbReference>
<feature type="region of interest" description="Disordered" evidence="6">
    <location>
        <begin position="1"/>
        <end position="22"/>
    </location>
</feature>
<evidence type="ECO:0000256" key="3">
    <source>
        <dbReference type="ARBA" id="ARBA00022603"/>
    </source>
</evidence>
<evidence type="ECO:0000313" key="7">
    <source>
        <dbReference type="EMBL" id="ETN46738.1"/>
    </source>
</evidence>
<dbReference type="PANTHER" id="PTHR12303">
    <property type="entry name" value="CARNOSINE N-METHYLTRANSFERASE"/>
    <property type="match status" value="1"/>
</dbReference>
<comment type="similarity">
    <text evidence="1">Belongs to the carnosine N-methyltransferase family.</text>
</comment>
<proteinExistence type="inferred from homology"/>
<dbReference type="SUPFAM" id="SSF53335">
    <property type="entry name" value="S-adenosyl-L-methionine-dependent methyltransferases"/>
    <property type="match status" value="1"/>
</dbReference>
<dbReference type="GeneID" id="19968266"/>
<dbReference type="STRING" id="1220924.W2SFB9"/>
<organism evidence="7 8">
    <name type="scientific">Cyphellophora europaea (strain CBS 101466)</name>
    <name type="common">Phialophora europaea</name>
    <dbReference type="NCBI Taxonomy" id="1220924"/>
    <lineage>
        <taxon>Eukaryota</taxon>
        <taxon>Fungi</taxon>
        <taxon>Dikarya</taxon>
        <taxon>Ascomycota</taxon>
        <taxon>Pezizomycotina</taxon>
        <taxon>Eurotiomycetes</taxon>
        <taxon>Chaetothyriomycetidae</taxon>
        <taxon>Chaetothyriales</taxon>
        <taxon>Cyphellophoraceae</taxon>
        <taxon>Cyphellophora</taxon>
    </lineage>
</organism>
<keyword evidence="5" id="KW-0949">S-adenosyl-L-methionine</keyword>
<dbReference type="SMART" id="SM01296">
    <property type="entry name" value="N2227"/>
    <property type="match status" value="1"/>
</dbReference>
<keyword evidence="4" id="KW-0808">Transferase</keyword>
<evidence type="ECO:0000256" key="2">
    <source>
        <dbReference type="ARBA" id="ARBA00012003"/>
    </source>
</evidence>
<accession>W2SFB9</accession>
<dbReference type="InterPro" id="IPR029063">
    <property type="entry name" value="SAM-dependent_MTases_sf"/>
</dbReference>
<evidence type="ECO:0000313" key="8">
    <source>
        <dbReference type="Proteomes" id="UP000030752"/>
    </source>
</evidence>
<dbReference type="HOGENOM" id="CLU_030612_1_2_1"/>
<dbReference type="GO" id="GO:0030735">
    <property type="term" value="F:carnosine N-methyltransferase activity"/>
    <property type="evidence" value="ECO:0007669"/>
    <property type="project" value="UniProtKB-EC"/>
</dbReference>
<dbReference type="VEuPathDB" id="FungiDB:HMPREF1541_00927"/>
<dbReference type="eggNOG" id="KOG2798">
    <property type="taxonomic scope" value="Eukaryota"/>
</dbReference>
<gene>
    <name evidence="7" type="ORF">HMPREF1541_00927</name>
</gene>
<dbReference type="FunCoup" id="W2SFB9">
    <property type="interactions" value="423"/>
</dbReference>
<dbReference type="Proteomes" id="UP000030752">
    <property type="component" value="Unassembled WGS sequence"/>
</dbReference>
<evidence type="ECO:0000256" key="6">
    <source>
        <dbReference type="SAM" id="MobiDB-lite"/>
    </source>
</evidence>
<reference evidence="7 8" key="1">
    <citation type="submission" date="2013-03" db="EMBL/GenBank/DDBJ databases">
        <title>The Genome Sequence of Phialophora europaea CBS 101466.</title>
        <authorList>
            <consortium name="The Broad Institute Genomics Platform"/>
            <person name="Cuomo C."/>
            <person name="de Hoog S."/>
            <person name="Gorbushina A."/>
            <person name="Walker B."/>
            <person name="Young S.K."/>
            <person name="Zeng Q."/>
            <person name="Gargeya S."/>
            <person name="Fitzgerald M."/>
            <person name="Haas B."/>
            <person name="Abouelleil A."/>
            <person name="Allen A.W."/>
            <person name="Alvarado L."/>
            <person name="Arachchi H.M."/>
            <person name="Berlin A.M."/>
            <person name="Chapman S.B."/>
            <person name="Gainer-Dewar J."/>
            <person name="Goldberg J."/>
            <person name="Griggs A."/>
            <person name="Gujja S."/>
            <person name="Hansen M."/>
            <person name="Howarth C."/>
            <person name="Imamovic A."/>
            <person name="Ireland A."/>
            <person name="Larimer J."/>
            <person name="McCowan C."/>
            <person name="Murphy C."/>
            <person name="Pearson M."/>
            <person name="Poon T.W."/>
            <person name="Priest M."/>
            <person name="Roberts A."/>
            <person name="Saif S."/>
            <person name="Shea T."/>
            <person name="Sisk P."/>
            <person name="Sykes S."/>
            <person name="Wortman J."/>
            <person name="Nusbaum C."/>
            <person name="Birren B."/>
        </authorList>
    </citation>
    <scope>NUCLEOTIDE SEQUENCE [LARGE SCALE GENOMIC DNA]</scope>
    <source>
        <strain evidence="7 8">CBS 101466</strain>
    </source>
</reference>
<evidence type="ECO:0000256" key="5">
    <source>
        <dbReference type="ARBA" id="ARBA00022691"/>
    </source>
</evidence>
<keyword evidence="3" id="KW-0489">Methyltransferase</keyword>
<name>W2SFB9_CYPE1</name>
<dbReference type="Pfam" id="PF07942">
    <property type="entry name" value="CARME"/>
    <property type="match status" value="1"/>
</dbReference>
<dbReference type="Gene3D" id="3.40.50.150">
    <property type="entry name" value="Vaccinia Virus protein VP39"/>
    <property type="match status" value="1"/>
</dbReference>
<dbReference type="InParanoid" id="W2SFB9"/>
<dbReference type="GO" id="GO:0032259">
    <property type="term" value="P:methylation"/>
    <property type="evidence" value="ECO:0007669"/>
    <property type="project" value="UniProtKB-KW"/>
</dbReference>
<dbReference type="AlphaFoldDB" id="W2SFB9"/>
<keyword evidence="8" id="KW-1185">Reference proteome</keyword>
<evidence type="ECO:0000256" key="4">
    <source>
        <dbReference type="ARBA" id="ARBA00022679"/>
    </source>
</evidence>
<dbReference type="InterPro" id="IPR012901">
    <property type="entry name" value="CARME"/>
</dbReference>
<dbReference type="OrthoDB" id="978at2759"/>
<evidence type="ECO:0000256" key="1">
    <source>
        <dbReference type="ARBA" id="ARBA00010086"/>
    </source>
</evidence>
<dbReference type="EMBL" id="KB822711">
    <property type="protein sequence ID" value="ETN46738.1"/>
    <property type="molecule type" value="Genomic_DNA"/>
</dbReference>
<dbReference type="PANTHER" id="PTHR12303:SF6">
    <property type="entry name" value="CARNOSINE N-METHYLTRANSFERASE"/>
    <property type="match status" value="1"/>
</dbReference>
<sequence>MASHDCDAGHKETHGGDSEREFHAAPEDLEERRVLFAAIDSFHQYRATSHYNVTHRRRQNLYALPSSQWQILAAPPFSLLGTLSQVDDAIDQNANLADAIVSFATTTIGLPASPAKDHPLNWRNTAKPSDHAKAHSTLRQFYRDWSAEGFALEVKPLLDLILNDLHNHLHLPQSSSPSPPPSLLLPGAGLSRLLLALTLAGYHCTGNEISYHALLASNYILNHTRVAHAHTVFPFCTTFTNLASRSSQLRSYTVPDVHPATAFQEAHERGDAVGEMGMAAGDFVTSFGPRDADSAGAYDGVVSAYFIDTAPNLIRYIETIRHCLRPGGVWVNVGPLLWHFDGRGHQRSGEDGAEEDGAGAAELEKEMDRKRRKAQHMAREDAGIGEPGSFELSNEEVLLLVESYGFEILCHEILPADFVGEGSGGSYIQDRQSMMQSRYQNAHWVARKRSESARKDHQ</sequence>
<protein>
    <recommendedName>
        <fullName evidence="2">carnosine N-methyltransferase</fullName>
        <ecNumber evidence="2">2.1.1.22</ecNumber>
    </recommendedName>
</protein>